<dbReference type="InterPro" id="IPR000304">
    <property type="entry name" value="Pyrroline-COOH_reductase"/>
</dbReference>
<dbReference type="GO" id="GO:0055129">
    <property type="term" value="P:L-proline biosynthetic process"/>
    <property type="evidence" value="ECO:0007669"/>
    <property type="project" value="UniProtKB-UniRule"/>
</dbReference>
<evidence type="ECO:0000256" key="5">
    <source>
        <dbReference type="ARBA" id="ARBA00058118"/>
    </source>
</evidence>
<evidence type="ECO:0000259" key="10">
    <source>
        <dbReference type="Pfam" id="PF14748"/>
    </source>
</evidence>
<comment type="catalytic activity">
    <reaction evidence="6">
        <text>L-proline + NADP(+) = (S)-1-pyrroline-5-carboxylate + NADPH + 2 H(+)</text>
        <dbReference type="Rhea" id="RHEA:14109"/>
        <dbReference type="ChEBI" id="CHEBI:15378"/>
        <dbReference type="ChEBI" id="CHEBI:17388"/>
        <dbReference type="ChEBI" id="CHEBI:57783"/>
        <dbReference type="ChEBI" id="CHEBI:58349"/>
        <dbReference type="ChEBI" id="CHEBI:60039"/>
        <dbReference type="EC" id="1.5.1.2"/>
    </reaction>
</comment>
<dbReference type="InterPro" id="IPR028939">
    <property type="entry name" value="P5C_Rdtase_cat_N"/>
</dbReference>
<feature type="domain" description="Pyrroline-5-carboxylate reductase catalytic N-terminal" evidence="9">
    <location>
        <begin position="2"/>
        <end position="94"/>
    </location>
</feature>
<comment type="similarity">
    <text evidence="1 6">Belongs to the pyrroline-5-carboxylate reductase family.</text>
</comment>
<dbReference type="PANTHER" id="PTHR11645:SF0">
    <property type="entry name" value="PYRROLINE-5-CARBOXYLATE REDUCTASE 3"/>
    <property type="match status" value="1"/>
</dbReference>
<feature type="domain" description="Pyrroline-5-carboxylate reductase dimerisation" evidence="10">
    <location>
        <begin position="157"/>
        <end position="255"/>
    </location>
</feature>
<dbReference type="FunFam" id="1.10.3730.10:FF:000001">
    <property type="entry name" value="Pyrroline-5-carboxylate reductase"/>
    <property type="match status" value="1"/>
</dbReference>
<feature type="binding site" evidence="8">
    <location>
        <begin position="6"/>
        <end position="11"/>
    </location>
    <ligand>
        <name>NADP(+)</name>
        <dbReference type="ChEBI" id="CHEBI:58349"/>
    </ligand>
</feature>
<dbReference type="NCBIfam" id="TIGR00112">
    <property type="entry name" value="proC"/>
    <property type="match status" value="1"/>
</dbReference>
<proteinExistence type="inferred from homology"/>
<evidence type="ECO:0000256" key="3">
    <source>
        <dbReference type="ARBA" id="ARBA00022857"/>
    </source>
</evidence>
<comment type="function">
    <text evidence="5 6">Catalyzes the reduction of 1-pyrroline-5-carboxylate (PCA) to L-proline.</text>
</comment>
<dbReference type="EC" id="1.5.1.2" evidence="6 7"/>
<keyword evidence="6" id="KW-0963">Cytoplasm</keyword>
<dbReference type="Gene3D" id="3.40.50.720">
    <property type="entry name" value="NAD(P)-binding Rossmann-like Domain"/>
    <property type="match status" value="1"/>
</dbReference>
<evidence type="ECO:0000259" key="9">
    <source>
        <dbReference type="Pfam" id="PF03807"/>
    </source>
</evidence>
<dbReference type="InterPro" id="IPR008927">
    <property type="entry name" value="6-PGluconate_DH-like_C_sf"/>
</dbReference>
<name>A0A151A322_9STAP</name>
<dbReference type="InterPro" id="IPR036291">
    <property type="entry name" value="NAD(P)-bd_dom_sf"/>
</dbReference>
<dbReference type="Pfam" id="PF14748">
    <property type="entry name" value="P5CR_dimer"/>
    <property type="match status" value="1"/>
</dbReference>
<evidence type="ECO:0000256" key="6">
    <source>
        <dbReference type="HAMAP-Rule" id="MF_01925"/>
    </source>
</evidence>
<keyword evidence="6" id="KW-0028">Amino-acid biosynthesis</keyword>
<dbReference type="HAMAP" id="MF_01925">
    <property type="entry name" value="P5C_reductase"/>
    <property type="match status" value="1"/>
</dbReference>
<dbReference type="Pfam" id="PF03807">
    <property type="entry name" value="F420_oxidored"/>
    <property type="match status" value="1"/>
</dbReference>
<comment type="catalytic activity">
    <reaction evidence="6">
        <text>L-proline + NAD(+) = (S)-1-pyrroline-5-carboxylate + NADH + 2 H(+)</text>
        <dbReference type="Rhea" id="RHEA:14105"/>
        <dbReference type="ChEBI" id="CHEBI:15378"/>
        <dbReference type="ChEBI" id="CHEBI:17388"/>
        <dbReference type="ChEBI" id="CHEBI:57540"/>
        <dbReference type="ChEBI" id="CHEBI:57945"/>
        <dbReference type="ChEBI" id="CHEBI:60039"/>
        <dbReference type="EC" id="1.5.1.2"/>
    </reaction>
</comment>
<dbReference type="UniPathway" id="UPA00098">
    <property type="reaction ID" value="UER00361"/>
</dbReference>
<keyword evidence="3 6" id="KW-0521">NADP</keyword>
<dbReference type="AlphaFoldDB" id="A0A151A322"/>
<feature type="binding site" evidence="8">
    <location>
        <position position="34"/>
    </location>
    <ligand>
        <name>NADP(+)</name>
        <dbReference type="ChEBI" id="CHEBI:58349"/>
    </ligand>
</feature>
<sequence>MKLGIIGAGHMGSALVKGFYNSNNINMQDIYIKSGNSDKAKNLSSEVGATLVHHYDDLAHCDMVLLVVNEAAVKEVLDNLSSVANDDTMIVSIVPSLSIADMERVFSKQQPIVSLLPNVVVAINKGIIGYAHNQLPQNNTMIKEVFGCLGKLVEVKESELDIFSTMSGCGPAIVDVFVEALSDGAVLNGMDRNLSYEVILEMIIGAAQLAQETGQHPGALKDQVTSPGGSTIKATSALEKNNFRYALIDAINAVGRR</sequence>
<dbReference type="GO" id="GO:0005737">
    <property type="term" value="C:cytoplasm"/>
    <property type="evidence" value="ECO:0007669"/>
    <property type="project" value="UniProtKB-SubCell"/>
</dbReference>
<keyword evidence="2 6" id="KW-0641">Proline biosynthesis</keyword>
<dbReference type="GO" id="GO:0004735">
    <property type="term" value="F:pyrroline-5-carboxylate reductase activity"/>
    <property type="evidence" value="ECO:0007669"/>
    <property type="project" value="UniProtKB-UniRule"/>
</dbReference>
<dbReference type="RefSeq" id="WP_061853973.1">
    <property type="nucleotide sequence ID" value="NZ_LUGM01000002.1"/>
</dbReference>
<accession>A0A151A322</accession>
<dbReference type="InterPro" id="IPR029036">
    <property type="entry name" value="P5CR_dimer"/>
</dbReference>
<evidence type="ECO:0000256" key="1">
    <source>
        <dbReference type="ARBA" id="ARBA00005525"/>
    </source>
</evidence>
<evidence type="ECO:0000313" key="11">
    <source>
        <dbReference type="EMBL" id="KYH13742.1"/>
    </source>
</evidence>
<comment type="subcellular location">
    <subcellularLocation>
        <location evidence="6">Cytoplasm</location>
    </subcellularLocation>
</comment>
<dbReference type="SUPFAM" id="SSF48179">
    <property type="entry name" value="6-phosphogluconate dehydrogenase C-terminal domain-like"/>
    <property type="match status" value="1"/>
</dbReference>
<dbReference type="PIRSF" id="PIRSF000193">
    <property type="entry name" value="Pyrrol-5-carb_rd"/>
    <property type="match status" value="1"/>
</dbReference>
<comment type="pathway">
    <text evidence="6">Amino-acid biosynthesis; L-proline biosynthesis; L-proline from L-glutamate 5-semialdehyde: step 1/1.</text>
</comment>
<dbReference type="SUPFAM" id="SSF51735">
    <property type="entry name" value="NAD(P)-binding Rossmann-fold domains"/>
    <property type="match status" value="1"/>
</dbReference>
<dbReference type="EMBL" id="LUGM01000002">
    <property type="protein sequence ID" value="KYH13742.1"/>
    <property type="molecule type" value="Genomic_DNA"/>
</dbReference>
<organism evidence="11 12">
    <name type="scientific">Staphylococcus kloosii</name>
    <dbReference type="NCBI Taxonomy" id="29384"/>
    <lineage>
        <taxon>Bacteria</taxon>
        <taxon>Bacillati</taxon>
        <taxon>Bacillota</taxon>
        <taxon>Bacilli</taxon>
        <taxon>Bacillales</taxon>
        <taxon>Staphylococcaceae</taxon>
        <taxon>Staphylococcus</taxon>
    </lineage>
</organism>
<gene>
    <name evidence="6" type="primary">proC</name>
    <name evidence="11" type="ORF">A0131_02830</name>
</gene>
<dbReference type="PANTHER" id="PTHR11645">
    <property type="entry name" value="PYRROLINE-5-CARBOXYLATE REDUCTASE"/>
    <property type="match status" value="1"/>
</dbReference>
<comment type="caution">
    <text evidence="11">The sequence shown here is derived from an EMBL/GenBank/DDBJ whole genome shotgun (WGS) entry which is preliminary data.</text>
</comment>
<evidence type="ECO:0000256" key="4">
    <source>
        <dbReference type="ARBA" id="ARBA00023002"/>
    </source>
</evidence>
<dbReference type="Proteomes" id="UP000075418">
    <property type="component" value="Unassembled WGS sequence"/>
</dbReference>
<evidence type="ECO:0000256" key="2">
    <source>
        <dbReference type="ARBA" id="ARBA00022650"/>
    </source>
</evidence>
<keyword evidence="4 6" id="KW-0560">Oxidoreductase</keyword>
<evidence type="ECO:0000256" key="8">
    <source>
        <dbReference type="PIRSR" id="PIRSR000193-1"/>
    </source>
</evidence>
<dbReference type="Gene3D" id="1.10.3730.10">
    <property type="entry name" value="ProC C-terminal domain-like"/>
    <property type="match status" value="1"/>
</dbReference>
<evidence type="ECO:0000256" key="7">
    <source>
        <dbReference type="NCBIfam" id="TIGR00112"/>
    </source>
</evidence>
<protein>
    <recommendedName>
        <fullName evidence="6 7">Pyrroline-5-carboxylate reductase</fullName>
        <shortName evidence="6">P5C reductase</shortName>
        <shortName evidence="6">P5CR</shortName>
        <ecNumber evidence="6 7">1.5.1.2</ecNumber>
    </recommendedName>
    <alternativeName>
        <fullName evidence="6">PCA reductase</fullName>
    </alternativeName>
</protein>
<evidence type="ECO:0000313" key="12">
    <source>
        <dbReference type="Proteomes" id="UP000075418"/>
    </source>
</evidence>
<reference evidence="11 12" key="1">
    <citation type="submission" date="2016-02" db="EMBL/GenBank/DDBJ databases">
        <title>Draft genome sequence of hydrocarbon degrading Staphylococcus saprophyticus Strain CNV2, isolated from crude-oil contaminated soil from Noonmati Oil Refinery, Guwahati, Assam, India.</title>
        <authorList>
            <person name="Mukherjee A."/>
            <person name="Chettri B."/>
            <person name="Langpoklakpam J."/>
            <person name="Singh A.K."/>
            <person name="Chattopadhyay D.J."/>
        </authorList>
    </citation>
    <scope>NUCLEOTIDE SEQUENCE [LARGE SCALE GENOMIC DNA]</scope>
    <source>
        <strain evidence="11 12">CNV2</strain>
    </source>
</reference>